<dbReference type="HOGENOM" id="CLU_2542382_0_0_1"/>
<dbReference type="RefSeq" id="XP_008725948.1">
    <property type="nucleotide sequence ID" value="XM_008727726.1"/>
</dbReference>
<dbReference type="VEuPathDB" id="FungiDB:G647_03381"/>
<accession>V9DDH2</accession>
<proteinExistence type="predicted"/>
<dbReference type="EMBL" id="KB822704">
    <property type="protein sequence ID" value="ETI24012.1"/>
    <property type="molecule type" value="Genomic_DNA"/>
</dbReference>
<evidence type="ECO:0000313" key="2">
    <source>
        <dbReference type="EMBL" id="ETI24012.1"/>
    </source>
</evidence>
<evidence type="ECO:0000259" key="1">
    <source>
        <dbReference type="Pfam" id="PF07364"/>
    </source>
</evidence>
<dbReference type="Pfam" id="PF07364">
    <property type="entry name" value="DUF1485"/>
    <property type="match status" value="1"/>
</dbReference>
<dbReference type="GeneID" id="19981874"/>
<reference evidence="2 3" key="1">
    <citation type="submission" date="2013-03" db="EMBL/GenBank/DDBJ databases">
        <title>The Genome Sequence of Cladophialophora carrionii CBS 160.54.</title>
        <authorList>
            <consortium name="The Broad Institute Genomics Platform"/>
            <person name="Cuomo C."/>
            <person name="de Hoog S."/>
            <person name="Gorbushina A."/>
            <person name="Walker B."/>
            <person name="Young S.K."/>
            <person name="Zeng Q."/>
            <person name="Gargeya S."/>
            <person name="Fitzgerald M."/>
            <person name="Haas B."/>
            <person name="Abouelleil A."/>
            <person name="Allen A.W."/>
            <person name="Alvarado L."/>
            <person name="Arachchi H.M."/>
            <person name="Berlin A.M."/>
            <person name="Chapman S.B."/>
            <person name="Gainer-Dewar J."/>
            <person name="Goldberg J."/>
            <person name="Griggs A."/>
            <person name="Gujja S."/>
            <person name="Hansen M."/>
            <person name="Howarth C."/>
            <person name="Imamovic A."/>
            <person name="Ireland A."/>
            <person name="Larimer J."/>
            <person name="McCowan C."/>
            <person name="Murphy C."/>
            <person name="Pearson M."/>
            <person name="Poon T.W."/>
            <person name="Priest M."/>
            <person name="Roberts A."/>
            <person name="Saif S."/>
            <person name="Shea T."/>
            <person name="Sisk P."/>
            <person name="Sykes S."/>
            <person name="Wortman J."/>
            <person name="Nusbaum C."/>
            <person name="Birren B."/>
        </authorList>
    </citation>
    <scope>NUCLEOTIDE SEQUENCE [LARGE SCALE GENOMIC DNA]</scope>
    <source>
        <strain evidence="2 3">CBS 160.54</strain>
    </source>
</reference>
<sequence length="83" mass="9038">MPPLGKLADWHGALIGHALPGGIVTRCAFEDLADEIIKLLEAIISSTTIHGLWYDIHGSMCVEDSTTSRRNFFAAFEKPLVTA</sequence>
<protein>
    <recommendedName>
        <fullName evidence="1">Microcystin LR degradation protein MlrC N-terminal domain-containing protein</fullName>
    </recommendedName>
</protein>
<dbReference type="AlphaFoldDB" id="V9DDH2"/>
<feature type="domain" description="Microcystin LR degradation protein MlrC N-terminal" evidence="1">
    <location>
        <begin position="8"/>
        <end position="65"/>
    </location>
</feature>
<dbReference type="InterPro" id="IPR015995">
    <property type="entry name" value="MlrC_N"/>
</dbReference>
<dbReference type="Proteomes" id="UP000030678">
    <property type="component" value="Unassembled WGS sequence"/>
</dbReference>
<evidence type="ECO:0000313" key="3">
    <source>
        <dbReference type="Proteomes" id="UP000030678"/>
    </source>
</evidence>
<gene>
    <name evidence="2" type="ORF">G647_03381</name>
</gene>
<organism evidence="2 3">
    <name type="scientific">Cladophialophora carrionii CBS 160.54</name>
    <dbReference type="NCBI Taxonomy" id="1279043"/>
    <lineage>
        <taxon>Eukaryota</taxon>
        <taxon>Fungi</taxon>
        <taxon>Dikarya</taxon>
        <taxon>Ascomycota</taxon>
        <taxon>Pezizomycotina</taxon>
        <taxon>Eurotiomycetes</taxon>
        <taxon>Chaetothyriomycetidae</taxon>
        <taxon>Chaetothyriales</taxon>
        <taxon>Herpotrichiellaceae</taxon>
        <taxon>Cladophialophora</taxon>
    </lineage>
</organism>
<name>V9DDH2_9EURO</name>